<accession>A0ABU9E405</accession>
<feature type="transmembrane region" description="Helical" evidence="6">
    <location>
        <begin position="96"/>
        <end position="114"/>
    </location>
</feature>
<feature type="region of interest" description="Disordered" evidence="5">
    <location>
        <begin position="412"/>
        <end position="440"/>
    </location>
</feature>
<feature type="transmembrane region" description="Helical" evidence="6">
    <location>
        <begin position="64"/>
        <end position="84"/>
    </location>
</feature>
<feature type="transmembrane region" description="Helical" evidence="6">
    <location>
        <begin position="155"/>
        <end position="171"/>
    </location>
</feature>
<proteinExistence type="predicted"/>
<name>A0ABU9E405_9BACT</name>
<feature type="transmembrane region" description="Helical" evidence="6">
    <location>
        <begin position="361"/>
        <end position="381"/>
    </location>
</feature>
<evidence type="ECO:0000313" key="9">
    <source>
        <dbReference type="Proteomes" id="UP001484239"/>
    </source>
</evidence>
<dbReference type="InterPro" id="IPR007016">
    <property type="entry name" value="O-antigen_ligase-rel_domated"/>
</dbReference>
<feature type="transmembrane region" description="Helical" evidence="6">
    <location>
        <begin position="323"/>
        <end position="341"/>
    </location>
</feature>
<dbReference type="GO" id="GO:0016874">
    <property type="term" value="F:ligase activity"/>
    <property type="evidence" value="ECO:0007669"/>
    <property type="project" value="UniProtKB-KW"/>
</dbReference>
<organism evidence="8 9">
    <name type="scientific">Gaopeijia maritima</name>
    <dbReference type="NCBI Taxonomy" id="3119007"/>
    <lineage>
        <taxon>Bacteria</taxon>
        <taxon>Pseudomonadati</taxon>
        <taxon>Gemmatimonadota</taxon>
        <taxon>Longimicrobiia</taxon>
        <taxon>Gaopeijiales</taxon>
        <taxon>Gaopeijiaceae</taxon>
        <taxon>Gaopeijia</taxon>
    </lineage>
</organism>
<keyword evidence="8" id="KW-0436">Ligase</keyword>
<feature type="transmembrane region" description="Helical" evidence="6">
    <location>
        <begin position="202"/>
        <end position="218"/>
    </location>
</feature>
<keyword evidence="4 6" id="KW-0472">Membrane</keyword>
<keyword evidence="2 6" id="KW-0812">Transmembrane</keyword>
<feature type="transmembrane region" description="Helical" evidence="6">
    <location>
        <begin position="225"/>
        <end position="242"/>
    </location>
</feature>
<comment type="caution">
    <text evidence="8">The sequence shown here is derived from an EMBL/GenBank/DDBJ whole genome shotgun (WGS) entry which is preliminary data.</text>
</comment>
<evidence type="ECO:0000256" key="5">
    <source>
        <dbReference type="SAM" id="MobiDB-lite"/>
    </source>
</evidence>
<evidence type="ECO:0000256" key="1">
    <source>
        <dbReference type="ARBA" id="ARBA00004141"/>
    </source>
</evidence>
<keyword evidence="9" id="KW-1185">Reference proteome</keyword>
<dbReference type="EMBL" id="JBBHLI010000001">
    <property type="protein sequence ID" value="MEK9499422.1"/>
    <property type="molecule type" value="Genomic_DNA"/>
</dbReference>
<dbReference type="Proteomes" id="UP001484239">
    <property type="component" value="Unassembled WGS sequence"/>
</dbReference>
<dbReference type="Pfam" id="PF04932">
    <property type="entry name" value="Wzy_C"/>
    <property type="match status" value="1"/>
</dbReference>
<comment type="subcellular location">
    <subcellularLocation>
        <location evidence="1">Membrane</location>
        <topology evidence="1">Multi-pass membrane protein</topology>
    </subcellularLocation>
</comment>
<feature type="transmembrane region" description="Helical" evidence="6">
    <location>
        <begin position="119"/>
        <end position="135"/>
    </location>
</feature>
<feature type="domain" description="O-antigen ligase-related" evidence="7">
    <location>
        <begin position="187"/>
        <end position="331"/>
    </location>
</feature>
<evidence type="ECO:0000313" key="8">
    <source>
        <dbReference type="EMBL" id="MEK9499422.1"/>
    </source>
</evidence>
<evidence type="ECO:0000256" key="3">
    <source>
        <dbReference type="ARBA" id="ARBA00022989"/>
    </source>
</evidence>
<feature type="transmembrane region" description="Helical" evidence="6">
    <location>
        <begin position="387"/>
        <end position="404"/>
    </location>
</feature>
<keyword evidence="3 6" id="KW-1133">Transmembrane helix</keyword>
<evidence type="ECO:0000256" key="6">
    <source>
        <dbReference type="SAM" id="Phobius"/>
    </source>
</evidence>
<dbReference type="RefSeq" id="WP_405286126.1">
    <property type="nucleotide sequence ID" value="NZ_JBBHLI010000001.1"/>
</dbReference>
<reference evidence="8 9" key="1">
    <citation type="submission" date="2024-02" db="EMBL/GenBank/DDBJ databases">
        <title>A novel Gemmatimonadota bacterium.</title>
        <authorList>
            <person name="Du Z.-J."/>
            <person name="Ye Y.-Q."/>
        </authorList>
    </citation>
    <scope>NUCLEOTIDE SEQUENCE [LARGE SCALE GENOMIC DNA]</scope>
    <source>
        <strain evidence="8 9">DH-20</strain>
    </source>
</reference>
<sequence>MKAARRDPRATVMAGLVLAYVWRFHILAPGMEALRISALLTLASWGFLLVSPQPRELGRTLRQPFVWLYLGVLAWAFLGFPFGLHPPSTFAVLKDVHFRNVIFLLFLLSTITTYLRLEIALMANAVGAAVLAFYYIKAGTPTMWTPVSTYDRNDLALLFNMTLPLALWLMVEQRTRLARIFSGLLAGALGFCVMMSQSRGGFLGLGVILLYLMITEKTVPLRLRLAPLVVLAVGLLLLPAEAKERLSTLTSLEQDYNVSSATGRVEIWKRGLGYAQDRPMFGVGLGNFPLAEGLLSDESRIFGSRWKASVAHNSYLEMIAETGFPGGAMYLGVILALLMCLFRWRKRLKGVRRRSHRLQSLFRLVNTMTASVLGFAFGSFFLSTFNLSLLVLIIALTGAMLNVASKTMAAESRSASAPRRRRGKTLARPSESAAPVLIHR</sequence>
<gene>
    <name evidence="8" type="ORF">WI372_00330</name>
</gene>
<feature type="transmembrane region" description="Helical" evidence="6">
    <location>
        <begin position="33"/>
        <end position="52"/>
    </location>
</feature>
<evidence type="ECO:0000256" key="2">
    <source>
        <dbReference type="ARBA" id="ARBA00022692"/>
    </source>
</evidence>
<evidence type="ECO:0000259" key="7">
    <source>
        <dbReference type="Pfam" id="PF04932"/>
    </source>
</evidence>
<protein>
    <submittedName>
        <fullName evidence="8">O-antigen ligase family protein</fullName>
    </submittedName>
</protein>
<evidence type="ECO:0000256" key="4">
    <source>
        <dbReference type="ARBA" id="ARBA00023136"/>
    </source>
</evidence>
<dbReference type="PANTHER" id="PTHR37422:SF13">
    <property type="entry name" value="LIPOPOLYSACCHARIDE BIOSYNTHESIS PROTEIN PA4999-RELATED"/>
    <property type="match status" value="1"/>
</dbReference>
<dbReference type="InterPro" id="IPR051533">
    <property type="entry name" value="WaaL-like"/>
</dbReference>
<dbReference type="PANTHER" id="PTHR37422">
    <property type="entry name" value="TEICHURONIC ACID BIOSYNTHESIS PROTEIN TUAE"/>
    <property type="match status" value="1"/>
</dbReference>